<accession>A6TMA1</accession>
<evidence type="ECO:0000256" key="1">
    <source>
        <dbReference type="SAM" id="MobiDB-lite"/>
    </source>
</evidence>
<dbReference type="HOGENOM" id="CLU_190550_0_0_9"/>
<dbReference type="Proteomes" id="UP000001572">
    <property type="component" value="Chromosome"/>
</dbReference>
<proteinExistence type="predicted"/>
<name>A6TMA1_ALKMQ</name>
<sequence length="101" mass="10725">MIRVAKQGVRRESIEAEGTCRPPVPPQRPCPQLPGTLLRIFIPAGAVINLLNLIEITSPSGICLIVRLPFLGGLLGGKKHTLDSFVSAIETAGGTVEVVEE</sequence>
<dbReference type="KEGG" id="amt:Amet_1108"/>
<organism evidence="2 3">
    <name type="scientific">Alkaliphilus metalliredigens (strain QYMF)</name>
    <dbReference type="NCBI Taxonomy" id="293826"/>
    <lineage>
        <taxon>Bacteria</taxon>
        <taxon>Bacillati</taxon>
        <taxon>Bacillota</taxon>
        <taxon>Clostridia</taxon>
        <taxon>Peptostreptococcales</taxon>
        <taxon>Natronincolaceae</taxon>
        <taxon>Alkaliphilus</taxon>
    </lineage>
</organism>
<reference evidence="3" key="1">
    <citation type="journal article" date="2016" name="Genome Announc.">
        <title>Complete genome sequence of Alkaliphilus metalliredigens strain QYMF, an alkaliphilic and metal-reducing bacterium isolated from borax-contaminated leachate ponds.</title>
        <authorList>
            <person name="Hwang C."/>
            <person name="Copeland A."/>
            <person name="Lucas S."/>
            <person name="Lapidus A."/>
            <person name="Barry K."/>
            <person name="Detter J.C."/>
            <person name="Glavina Del Rio T."/>
            <person name="Hammon N."/>
            <person name="Israni S."/>
            <person name="Dalin E."/>
            <person name="Tice H."/>
            <person name="Pitluck S."/>
            <person name="Chertkov O."/>
            <person name="Brettin T."/>
            <person name="Bruce D."/>
            <person name="Han C."/>
            <person name="Schmutz J."/>
            <person name="Larimer F."/>
            <person name="Land M.L."/>
            <person name="Hauser L."/>
            <person name="Kyrpides N."/>
            <person name="Mikhailova N."/>
            <person name="Ye Q."/>
            <person name="Zhou J."/>
            <person name="Richardson P."/>
            <person name="Fields M.W."/>
        </authorList>
    </citation>
    <scope>NUCLEOTIDE SEQUENCE [LARGE SCALE GENOMIC DNA]</scope>
    <source>
        <strain evidence="3">QYMF</strain>
    </source>
</reference>
<gene>
    <name evidence="2" type="ordered locus">Amet_1108</name>
</gene>
<evidence type="ECO:0000313" key="3">
    <source>
        <dbReference type="Proteomes" id="UP000001572"/>
    </source>
</evidence>
<evidence type="ECO:0000313" key="2">
    <source>
        <dbReference type="EMBL" id="ABR47319.1"/>
    </source>
</evidence>
<dbReference type="RefSeq" id="WP_012062361.1">
    <property type="nucleotide sequence ID" value="NC_009633.1"/>
</dbReference>
<dbReference type="AlphaFoldDB" id="A6TMA1"/>
<dbReference type="EMBL" id="CP000724">
    <property type="protein sequence ID" value="ABR47319.1"/>
    <property type="molecule type" value="Genomic_DNA"/>
</dbReference>
<protein>
    <submittedName>
        <fullName evidence="2">Uncharacterized protein</fullName>
    </submittedName>
</protein>
<keyword evidence="3" id="KW-1185">Reference proteome</keyword>
<dbReference type="eggNOG" id="ENOG50332JB">
    <property type="taxonomic scope" value="Bacteria"/>
</dbReference>
<feature type="region of interest" description="Disordered" evidence="1">
    <location>
        <begin position="1"/>
        <end position="28"/>
    </location>
</feature>